<dbReference type="PANTHER" id="PTHR35563:SF2">
    <property type="entry name" value="BARREL METAL-DEPENDENT HYDROLASE, PUTATIVE (AFU_ORTHOLOGUE AFUA_1G16240)-RELATED"/>
    <property type="match status" value="1"/>
</dbReference>
<dbReference type="Pfam" id="PF10518">
    <property type="entry name" value="TAT_signal"/>
    <property type="match status" value="1"/>
</dbReference>
<dbReference type="SUPFAM" id="SSF51556">
    <property type="entry name" value="Metallo-dependent hydrolases"/>
    <property type="match status" value="1"/>
</dbReference>
<proteinExistence type="predicted"/>
<dbReference type="InterPro" id="IPR006311">
    <property type="entry name" value="TAT_signal"/>
</dbReference>
<dbReference type="GO" id="GO:0016787">
    <property type="term" value="F:hydrolase activity"/>
    <property type="evidence" value="ECO:0007669"/>
    <property type="project" value="UniProtKB-KW"/>
</dbReference>
<sequence length="320" mass="34375">MTAVFNPSRRDMLKAAGALTAATLPLGDALAQTAVPFSAGTEPPKTAVPAHACDSHIHIFSTRFPASAHWKGQPVADSDVAAYRLFQKRIGTSRTVVVTPSTYGIDNRATLDGVAQLGASARAVVVVDLDVTEAELKDMAARGAVGIRVNFVTPQSWGATTAERLEAMARKVHPLGWHVQVYMTGDQIADHAEVLARLPTPLVIDHLARLLPGQGLNHRAVPVVLKLLDGGRTWMKLSGAYLNTTSGPPAYADATEVARLFAKAAPERMVWGSDWPHRGEKHMPDDAGLFDLLADWAPSEAARRRILVDNPATLYSFGRS</sequence>
<name>A0A8H8WNZ4_9HYPH</name>
<reference evidence="2" key="1">
    <citation type="submission" date="2020-11" db="EMBL/GenBank/DDBJ databases">
        <title>Complete genome sequence of a novel pathogenic Methylobacterium strain isolated from rice in Vietnam.</title>
        <authorList>
            <person name="Lai K."/>
            <person name="Okazaki S."/>
            <person name="Higashi K."/>
            <person name="Mori H."/>
            <person name="Toyoda A."/>
            <person name="Kurokawa K."/>
        </authorList>
    </citation>
    <scope>NUCLEOTIDE SEQUENCE</scope>
    <source>
        <strain evidence="2">VL1</strain>
    </source>
</reference>
<dbReference type="PROSITE" id="PS51318">
    <property type="entry name" value="TAT"/>
    <property type="match status" value="1"/>
</dbReference>
<dbReference type="Proteomes" id="UP000663508">
    <property type="component" value="Chromosome"/>
</dbReference>
<keyword evidence="2" id="KW-0378">Hydrolase</keyword>
<evidence type="ECO:0000259" key="1">
    <source>
        <dbReference type="Pfam" id="PF04909"/>
    </source>
</evidence>
<protein>
    <submittedName>
        <fullName evidence="2">2-pyrone-4,6-dicarboxylate hydrolase</fullName>
    </submittedName>
</protein>
<dbReference type="InterPro" id="IPR052358">
    <property type="entry name" value="Aro_Compnd_Degr_Hydrolases"/>
</dbReference>
<dbReference type="EMBL" id="AP024145">
    <property type="protein sequence ID" value="BCM81684.1"/>
    <property type="molecule type" value="Genomic_DNA"/>
</dbReference>
<gene>
    <name evidence="2" type="ORF">mvi_01450</name>
</gene>
<dbReference type="InterPro" id="IPR019546">
    <property type="entry name" value="TAT_signal_bac_arc"/>
</dbReference>
<dbReference type="PANTHER" id="PTHR35563">
    <property type="entry name" value="BARREL METAL-DEPENDENT HYDROLASE, PUTATIVE (AFU_ORTHOLOGUE AFUA_1G16240)-RELATED"/>
    <property type="match status" value="1"/>
</dbReference>
<accession>A0A8H8WNZ4</accession>
<feature type="domain" description="Amidohydrolase-related" evidence="1">
    <location>
        <begin position="53"/>
        <end position="317"/>
    </location>
</feature>
<dbReference type="Gene3D" id="3.20.20.140">
    <property type="entry name" value="Metal-dependent hydrolases"/>
    <property type="match status" value="1"/>
</dbReference>
<dbReference type="InterPro" id="IPR032466">
    <property type="entry name" value="Metal_Hydrolase"/>
</dbReference>
<evidence type="ECO:0000313" key="2">
    <source>
        <dbReference type="EMBL" id="BCM81684.1"/>
    </source>
</evidence>
<organism evidence="2 3">
    <name type="scientific">Methylobacterium indicum</name>
    <dbReference type="NCBI Taxonomy" id="1775910"/>
    <lineage>
        <taxon>Bacteria</taxon>
        <taxon>Pseudomonadati</taxon>
        <taxon>Pseudomonadota</taxon>
        <taxon>Alphaproteobacteria</taxon>
        <taxon>Hyphomicrobiales</taxon>
        <taxon>Methylobacteriaceae</taxon>
        <taxon>Methylobacterium</taxon>
    </lineage>
</organism>
<dbReference type="AlphaFoldDB" id="A0A8H8WNZ4"/>
<dbReference type="Pfam" id="PF04909">
    <property type="entry name" value="Amidohydro_2"/>
    <property type="match status" value="1"/>
</dbReference>
<evidence type="ECO:0000313" key="3">
    <source>
        <dbReference type="Proteomes" id="UP000663508"/>
    </source>
</evidence>
<dbReference type="KEGG" id="mind:mvi_01450"/>
<dbReference type="InterPro" id="IPR006680">
    <property type="entry name" value="Amidohydro-rel"/>
</dbReference>
<dbReference type="RefSeq" id="WP_207180883.1">
    <property type="nucleotide sequence ID" value="NZ_AP024145.1"/>
</dbReference>